<sequence>WSRSCPHPGSLYSSPPGLLCPHSSAPVLYENFYSGQRVPAGPPSSRTAPPITRRGPLPNPDNTEGDVIYSTVDPGYSALQY</sequence>
<evidence type="ECO:0000256" key="1">
    <source>
        <dbReference type="SAM" id="MobiDB-lite"/>
    </source>
</evidence>
<evidence type="ECO:0000313" key="3">
    <source>
        <dbReference type="Proteomes" id="UP000193380"/>
    </source>
</evidence>
<proteinExistence type="predicted"/>
<reference evidence="2" key="1">
    <citation type="journal article" date="2014" name="Nat. Commun.">
        <title>The rainbow trout genome provides novel insights into evolution after whole-genome duplication in vertebrates.</title>
        <authorList>
            <person name="Berthelot C."/>
            <person name="Brunet F."/>
            <person name="Chalopin D."/>
            <person name="Juanchich A."/>
            <person name="Bernard M."/>
            <person name="Noel B."/>
            <person name="Bento P."/>
            <person name="Da Silva C."/>
            <person name="Labadie K."/>
            <person name="Alberti A."/>
            <person name="Aury J.M."/>
            <person name="Louis A."/>
            <person name="Dehais P."/>
            <person name="Bardou P."/>
            <person name="Montfort J."/>
            <person name="Klopp C."/>
            <person name="Cabau C."/>
            <person name="Gaspin C."/>
            <person name="Thorgaard G.H."/>
            <person name="Boussaha M."/>
            <person name="Quillet E."/>
            <person name="Guyomard R."/>
            <person name="Galiana D."/>
            <person name="Bobe J."/>
            <person name="Volff J.N."/>
            <person name="Genet C."/>
            <person name="Wincker P."/>
            <person name="Jaillon O."/>
            <person name="Roest Crollius H."/>
            <person name="Guiguen Y."/>
        </authorList>
    </citation>
    <scope>NUCLEOTIDE SEQUENCE [LARGE SCALE GENOMIC DNA]</scope>
</reference>
<dbReference type="Proteomes" id="UP000193380">
    <property type="component" value="Unassembled WGS sequence"/>
</dbReference>
<evidence type="ECO:0000313" key="2">
    <source>
        <dbReference type="EMBL" id="CDQ98286.1"/>
    </source>
</evidence>
<name>A0A060Z2R9_ONCMY</name>
<dbReference type="AlphaFoldDB" id="A0A060Z2R9"/>
<gene>
    <name evidence="2" type="ORF">GSONMT00026665001</name>
</gene>
<feature type="non-terminal residue" evidence="2">
    <location>
        <position position="1"/>
    </location>
</feature>
<dbReference type="EMBL" id="FR936332">
    <property type="protein sequence ID" value="CDQ98286.1"/>
    <property type="molecule type" value="Genomic_DNA"/>
</dbReference>
<feature type="region of interest" description="Disordered" evidence="1">
    <location>
        <begin position="35"/>
        <end position="81"/>
    </location>
</feature>
<organism evidence="2 3">
    <name type="scientific">Oncorhynchus mykiss</name>
    <name type="common">Rainbow trout</name>
    <name type="synonym">Salmo gairdneri</name>
    <dbReference type="NCBI Taxonomy" id="8022"/>
    <lineage>
        <taxon>Eukaryota</taxon>
        <taxon>Metazoa</taxon>
        <taxon>Chordata</taxon>
        <taxon>Craniata</taxon>
        <taxon>Vertebrata</taxon>
        <taxon>Euteleostomi</taxon>
        <taxon>Actinopterygii</taxon>
        <taxon>Neopterygii</taxon>
        <taxon>Teleostei</taxon>
        <taxon>Protacanthopterygii</taxon>
        <taxon>Salmoniformes</taxon>
        <taxon>Salmonidae</taxon>
        <taxon>Salmoninae</taxon>
        <taxon>Oncorhynchus</taxon>
    </lineage>
</organism>
<accession>A0A060Z2R9</accession>
<reference evidence="2" key="2">
    <citation type="submission" date="2014-03" db="EMBL/GenBank/DDBJ databases">
        <authorList>
            <person name="Genoscope - CEA"/>
        </authorList>
    </citation>
    <scope>NUCLEOTIDE SEQUENCE</scope>
</reference>
<dbReference type="PaxDb" id="8022-A0A060Z2R9"/>
<protein>
    <submittedName>
        <fullName evidence="2">Uncharacterized protein</fullName>
    </submittedName>
</protein>
<dbReference type="STRING" id="8022.A0A060Z2R9"/>